<sequence length="137" mass="14904">MKNAVIFGIVIGVLSGLWILMMHLLGYTVFKSTSSIEYVSALIPIIGLYFGVRRYRNVENGGNITFFEALQESFKILIAGGIVAVAFAILYINYIEKGSIADFSGKIFGALLVGVIAALAVSLLMMTDSRRVDTKQS</sequence>
<feature type="transmembrane region" description="Helical" evidence="1">
    <location>
        <begin position="73"/>
        <end position="95"/>
    </location>
</feature>
<name>A0A7K1SSF9_9SPHI</name>
<dbReference type="Proteomes" id="UP000462014">
    <property type="component" value="Unassembled WGS sequence"/>
</dbReference>
<protein>
    <submittedName>
        <fullName evidence="2">DUF4199 family protein</fullName>
    </submittedName>
</protein>
<gene>
    <name evidence="2" type="ORF">GO621_01700</name>
</gene>
<feature type="transmembrane region" description="Helical" evidence="1">
    <location>
        <begin position="7"/>
        <end position="30"/>
    </location>
</feature>
<evidence type="ECO:0000313" key="2">
    <source>
        <dbReference type="EMBL" id="MVN20248.1"/>
    </source>
</evidence>
<accession>A0A7K1SSF9</accession>
<dbReference type="RefSeq" id="WP_157563507.1">
    <property type="nucleotide sequence ID" value="NZ_WPIK01000001.1"/>
</dbReference>
<comment type="caution">
    <text evidence="2">The sequence shown here is derived from an EMBL/GenBank/DDBJ whole genome shotgun (WGS) entry which is preliminary data.</text>
</comment>
<reference evidence="2 3" key="1">
    <citation type="submission" date="2019-12" db="EMBL/GenBank/DDBJ databases">
        <title>Mucilaginibacter sp. HMF7410 genome sequencing and assembly.</title>
        <authorList>
            <person name="Kang H."/>
            <person name="Cha I."/>
            <person name="Kim H."/>
            <person name="Joh K."/>
        </authorList>
    </citation>
    <scope>NUCLEOTIDE SEQUENCE [LARGE SCALE GENOMIC DNA]</scope>
    <source>
        <strain evidence="2 3">HMF7410</strain>
    </source>
</reference>
<keyword evidence="3" id="KW-1185">Reference proteome</keyword>
<keyword evidence="1" id="KW-0472">Membrane</keyword>
<keyword evidence="1" id="KW-0812">Transmembrane</keyword>
<feature type="transmembrane region" description="Helical" evidence="1">
    <location>
        <begin position="36"/>
        <end position="52"/>
    </location>
</feature>
<dbReference type="Pfam" id="PF13858">
    <property type="entry name" value="DUF4199"/>
    <property type="match status" value="1"/>
</dbReference>
<dbReference type="EMBL" id="WPIK01000001">
    <property type="protein sequence ID" value="MVN20248.1"/>
    <property type="molecule type" value="Genomic_DNA"/>
</dbReference>
<evidence type="ECO:0000256" key="1">
    <source>
        <dbReference type="SAM" id="Phobius"/>
    </source>
</evidence>
<organism evidence="2 3">
    <name type="scientific">Mucilaginibacter arboris</name>
    <dbReference type="NCBI Taxonomy" id="2682090"/>
    <lineage>
        <taxon>Bacteria</taxon>
        <taxon>Pseudomonadati</taxon>
        <taxon>Bacteroidota</taxon>
        <taxon>Sphingobacteriia</taxon>
        <taxon>Sphingobacteriales</taxon>
        <taxon>Sphingobacteriaceae</taxon>
        <taxon>Mucilaginibacter</taxon>
    </lineage>
</organism>
<proteinExistence type="predicted"/>
<feature type="transmembrane region" description="Helical" evidence="1">
    <location>
        <begin position="107"/>
        <end position="126"/>
    </location>
</feature>
<dbReference type="AlphaFoldDB" id="A0A7K1SSF9"/>
<dbReference type="InterPro" id="IPR025250">
    <property type="entry name" value="DUF4199"/>
</dbReference>
<evidence type="ECO:0000313" key="3">
    <source>
        <dbReference type="Proteomes" id="UP000462014"/>
    </source>
</evidence>
<keyword evidence="1" id="KW-1133">Transmembrane helix</keyword>